<feature type="region of interest" description="Disordered" evidence="10">
    <location>
        <begin position="395"/>
        <end position="423"/>
    </location>
</feature>
<feature type="compositionally biased region" description="Polar residues" evidence="10">
    <location>
        <begin position="501"/>
        <end position="510"/>
    </location>
</feature>
<dbReference type="Gene3D" id="3.30.40.10">
    <property type="entry name" value="Zinc/RING finger domain, C3HC4 (zinc finger)"/>
    <property type="match status" value="1"/>
</dbReference>
<keyword evidence="13" id="KW-1185">Reference proteome</keyword>
<evidence type="ECO:0000256" key="4">
    <source>
        <dbReference type="ARBA" id="ARBA00022723"/>
    </source>
</evidence>
<keyword evidence="3" id="KW-0597">Phosphoprotein</keyword>
<evidence type="ECO:0000256" key="1">
    <source>
        <dbReference type="ARBA" id="ARBA00004123"/>
    </source>
</evidence>
<dbReference type="GO" id="GO:0032922">
    <property type="term" value="P:circadian regulation of gene expression"/>
    <property type="evidence" value="ECO:0007669"/>
    <property type="project" value="TreeGrafter"/>
</dbReference>
<feature type="domain" description="PHD-type" evidence="11">
    <location>
        <begin position="1797"/>
        <end position="1921"/>
    </location>
</feature>
<comment type="subcellular location">
    <subcellularLocation>
        <location evidence="1">Nucleus</location>
    </subcellularLocation>
</comment>
<feature type="region of interest" description="Disordered" evidence="10">
    <location>
        <begin position="1100"/>
        <end position="1122"/>
    </location>
</feature>
<dbReference type="GO" id="GO:0006357">
    <property type="term" value="P:regulation of transcription by RNA polymerase II"/>
    <property type="evidence" value="ECO:0007669"/>
    <property type="project" value="TreeGrafter"/>
</dbReference>
<evidence type="ECO:0000313" key="13">
    <source>
        <dbReference type="Proteomes" id="UP000694545"/>
    </source>
</evidence>
<dbReference type="GO" id="GO:0005634">
    <property type="term" value="C:nucleus"/>
    <property type="evidence" value="ECO:0007669"/>
    <property type="project" value="UniProtKB-SubCell"/>
</dbReference>
<feature type="compositionally biased region" description="Polar residues" evidence="10">
    <location>
        <begin position="356"/>
        <end position="365"/>
    </location>
</feature>
<sequence length="1932" mass="207517">MQSFRERCGFHGNQQNYQPTSSQDSSRLENYRHQSQAGPHCERQRLVAKEYYSQPQPQPPPPPPLPPYPGYAENSAVEKYHGRGGKPLRGPPLPGRPASFPNYAVQENSPYPARYSGEEGLQAWGAAQQQPPHPVPGGVAKYEEGVLKKSAAPAGARPYHEQAPQLPFRTHALHLPPPQQAPQAPPPPPPALAYPKLPRPKLQNDVASPLSFPQGAHFAEHAQAFPAPSTYSPVPSGSQATHSYKSCNAPPAPAAHERTLGSAASLPSAQRVQSLHGYQPNRLAYDHQQPQPPQPPLQGRHHTPEALHYQNLAKYQHYNPPGQSYCQGDTPVRTPDQYYQAFSPGSGHSPARSVGRSPSYSSTPSPLMPNLENFQYSQQSLGAGAFPASLSDHSHFMPLLNPSPTDGASPDTQPAGNCKNLPKEKIPENLLSDLSLQSLTALTSQVESISNTVQQLLLSKSAGMSQKKGIKNSPRTPEQLKGQCCSPEGNNYSAEPAGTPHSDSLSTPQSVHAEPQDADYLSGPEDHLERGFLFCSQSRSPARINSSAKAKSESISTCSVTSPDDMSTKSDDSFQSIHTSLPLDTFTKFVANERDCPRLLLSALSQEELASEIIGLQDAISEKTEKTWASSPAPNKEPDKSPFHLENHRTCLDSAVKSPWSNQGDSNALPEPLKLDKALGGGNDGKNFSEEVYENSQVAFTATETKTSLKTTSSVGYNSKPNIPAATSNSEAPGFSCYSNATANSVGSESAMENFDWPDENLSDTWKELGSSLQGSDLSKSLFSGKLSETPEEKKTACCLSLCNAEEPAEPGQMEGFSQQQPQAGKAEGLSYEEPGRADSTRWLEDATRNSCSGGDFSELPMMSSPDLKESDLEPEEYSSLCELAGSEQKSLTYDAFTPKPAENAPALSLQNTPGSAEETANLVEKESTAPSSHLSDPSVILLGPTVGTETKVNSWFESSLHHLKPEEETAVGESKVETAGALLAKKHLSPETVPIISEPTSRGKSLRSKKVHCRLSGGEELIEPMSSPCTGTQAAGMVASTPRFPAEGLPARMCTRSFTALTEPKMPDPLEGAKASTPQEKLGKKAACLLKQRAAFRARKANGKPVPPLAAHLVPSEDSTGHKVKEAEAMETEGKDQQSMILRSRTRAQEVFYSKRRREKSAVEPELNSTKAPKKVFPNSHLPSSFKISPQSRSEKESKLSKRVRLSKARPEMGSKMPERPLHALKRKSVFIPPVPAKKRNLVLRSSSQGGFAVPEEKPEALPGPFKRVPPAKKAKAKLCPKSACEAMLKPPQAKESPGGVCIKVASRAAFQGAMKTKVLPPRKGRGLKLEAIVQKIASPNLKKFACKSAIPAATAVAAAASQGNPLGPSLPEREQVSKSAAVAPATGEARPLNQAVSQKTPPAPAAERLCRSPNNRSFRGKLMNSKKLSSNCFKGEAYSSPETLQLGGGMALSCSSVLPKKRNRKGKAAAFRVAKNSLEKCPHLSSALLLASREKAAAAAAGKVDEGQREGKKPKAEDKGSAGAESAAGRPSPAQTRAQKQRANHANYNGYTKRQRKHLSRRKAPSVPSRCKDRAKRRHPQHTPLLSPAEPEIRLKYVSCKRLRTDSRAPPFSPYVRVEKRDEFVTTCTIVNCPAEEAKLHGDQGAPAAAVAGQAGPQGAAALQPRAVLPLSSTMHLGPVVSKTLNTACLVCCLCRNPANYKDQGDLCGPYYPEDCLPKKKARLKEKVKVEGPGEEPRSPSPADRLLKAADDPCAPSAFGGGKPPRPDGGGGGGSADPAKQSALRSSSRGMFRKLQSCYCCDERTDGEEAVAAEKPRRHECGTAESPPPDPAAETQEHWLHEACAVWTEGVYLVAGKLYGLQEAMKRAADVRCSSCQQAGATVGCCYKGCAQTFHYTCAIDTGCLLTEDTFLLNCPRHKVGELTFVNTCP</sequence>
<dbReference type="FunFam" id="3.30.40.10:FF:000116">
    <property type="entry name" value="Transcription factor 20 (AR1)"/>
    <property type="match status" value="1"/>
</dbReference>
<keyword evidence="4" id="KW-0479">Metal-binding</keyword>
<dbReference type="InterPro" id="IPR052440">
    <property type="entry name" value="Trans_Reg/Chrom_Remod"/>
</dbReference>
<proteinExistence type="predicted"/>
<feature type="compositionally biased region" description="Basic and acidic residues" evidence="10">
    <location>
        <begin position="636"/>
        <end position="645"/>
    </location>
</feature>
<accession>A0A8D2LTW7</accession>
<protein>
    <submittedName>
        <fullName evidence="12">Retinoic acid induced 1</fullName>
    </submittedName>
</protein>
<dbReference type="Proteomes" id="UP000694545">
    <property type="component" value="Unplaced"/>
</dbReference>
<dbReference type="Pfam" id="PF13771">
    <property type="entry name" value="zf-HC5HC2H"/>
    <property type="match status" value="1"/>
</dbReference>
<dbReference type="OMA" id="HQSQSYS"/>
<feature type="region of interest" description="Disordered" evidence="10">
    <location>
        <begin position="545"/>
        <end position="573"/>
    </location>
</feature>
<feature type="compositionally biased region" description="Basic and acidic residues" evidence="10">
    <location>
        <begin position="1505"/>
        <end position="1522"/>
    </location>
</feature>
<evidence type="ECO:0000256" key="2">
    <source>
        <dbReference type="ARBA" id="ARBA00022499"/>
    </source>
</evidence>
<feature type="compositionally biased region" description="Basic and acidic residues" evidence="10">
    <location>
        <begin position="834"/>
        <end position="848"/>
    </location>
</feature>
<feature type="compositionally biased region" description="Polar residues" evidence="10">
    <location>
        <begin position="1182"/>
        <end position="1192"/>
    </location>
</feature>
<evidence type="ECO:0000256" key="9">
    <source>
        <dbReference type="ARBA" id="ARBA00023242"/>
    </source>
</evidence>
<feature type="region of interest" description="Disordered" evidence="10">
    <location>
        <begin position="1251"/>
        <end position="1273"/>
    </location>
</feature>
<dbReference type="PANTHER" id="PTHR14955:SF6">
    <property type="entry name" value="RETINOIC ACID-INDUCED PROTEIN 1"/>
    <property type="match status" value="1"/>
</dbReference>
<feature type="compositionally biased region" description="Low complexity" evidence="10">
    <location>
        <begin position="125"/>
        <end position="140"/>
    </location>
</feature>
<feature type="compositionally biased region" description="Pro residues" evidence="10">
    <location>
        <begin position="56"/>
        <end position="69"/>
    </location>
</feature>
<dbReference type="SMART" id="SM00249">
    <property type="entry name" value="PHD"/>
    <property type="match status" value="1"/>
</dbReference>
<evidence type="ECO:0000256" key="5">
    <source>
        <dbReference type="ARBA" id="ARBA00022771"/>
    </source>
</evidence>
<evidence type="ECO:0000313" key="12">
    <source>
        <dbReference type="Ensembl" id="ENSVKKP00000027626.1"/>
    </source>
</evidence>
<reference evidence="12" key="2">
    <citation type="submission" date="2025-09" db="UniProtKB">
        <authorList>
            <consortium name="Ensembl"/>
        </authorList>
    </citation>
    <scope>IDENTIFICATION</scope>
</reference>
<evidence type="ECO:0000256" key="6">
    <source>
        <dbReference type="ARBA" id="ARBA00022833"/>
    </source>
</evidence>
<feature type="compositionally biased region" description="Polar residues" evidence="10">
    <location>
        <begin position="12"/>
        <end position="25"/>
    </location>
</feature>
<feature type="region of interest" description="Disordered" evidence="10">
    <location>
        <begin position="1153"/>
        <end position="1226"/>
    </location>
</feature>
<keyword evidence="7" id="KW-0832">Ubl conjugation</keyword>
<reference evidence="12" key="1">
    <citation type="submission" date="2025-08" db="UniProtKB">
        <authorList>
            <consortium name="Ensembl"/>
        </authorList>
    </citation>
    <scope>IDENTIFICATION</scope>
</reference>
<name>A0A8D2LTW7_VARKO</name>
<feature type="region of interest" description="Disordered" evidence="10">
    <location>
        <begin position="1364"/>
        <end position="1423"/>
    </location>
</feature>
<evidence type="ECO:0000256" key="7">
    <source>
        <dbReference type="ARBA" id="ARBA00022843"/>
    </source>
</evidence>
<dbReference type="PANTHER" id="PTHR14955">
    <property type="entry name" value="RETINOIC ACID INDUCED 1/TRANSCRIPTION FACTOR 20"/>
    <property type="match status" value="1"/>
</dbReference>
<dbReference type="GO" id="GO:0008270">
    <property type="term" value="F:zinc ion binding"/>
    <property type="evidence" value="ECO:0007669"/>
    <property type="project" value="UniProtKB-KW"/>
</dbReference>
<feature type="compositionally biased region" description="Gly residues" evidence="10">
    <location>
        <begin position="1761"/>
        <end position="1777"/>
    </location>
</feature>
<feature type="region of interest" description="Disordered" evidence="10">
    <location>
        <begin position="625"/>
        <end position="645"/>
    </location>
</feature>
<dbReference type="PROSITE" id="PS51805">
    <property type="entry name" value="EPHD"/>
    <property type="match status" value="1"/>
</dbReference>
<feature type="compositionally biased region" description="Polar residues" evidence="10">
    <location>
        <begin position="402"/>
        <end position="415"/>
    </location>
</feature>
<feature type="compositionally biased region" description="Polar residues" evidence="10">
    <location>
        <begin position="229"/>
        <end position="246"/>
    </location>
</feature>
<keyword evidence="5" id="KW-0863">Zinc-finger</keyword>
<feature type="compositionally biased region" description="Pro residues" evidence="10">
    <location>
        <begin position="175"/>
        <end position="192"/>
    </location>
</feature>
<feature type="compositionally biased region" description="Basic and acidic residues" evidence="10">
    <location>
        <begin position="1210"/>
        <end position="1223"/>
    </location>
</feature>
<evidence type="ECO:0000256" key="8">
    <source>
        <dbReference type="ARBA" id="ARBA00023159"/>
    </source>
</evidence>
<feature type="region of interest" description="Disordered" evidence="10">
    <location>
        <begin position="318"/>
        <end position="371"/>
    </location>
</feature>
<dbReference type="InterPro" id="IPR034732">
    <property type="entry name" value="EPHD"/>
</dbReference>
<feature type="region of interest" description="Disordered" evidence="10">
    <location>
        <begin position="1"/>
        <end position="263"/>
    </location>
</feature>
<dbReference type="Ensembl" id="ENSVKKT00000028294.1">
    <property type="protein sequence ID" value="ENSVKKP00000027626.1"/>
    <property type="gene ID" value="ENSVKKG00000017937.1"/>
</dbReference>
<feature type="region of interest" description="Disordered" evidence="10">
    <location>
        <begin position="899"/>
        <end position="937"/>
    </location>
</feature>
<feature type="region of interest" description="Disordered" evidence="10">
    <location>
        <begin position="1495"/>
        <end position="1592"/>
    </location>
</feature>
<evidence type="ECO:0000256" key="3">
    <source>
        <dbReference type="ARBA" id="ARBA00022553"/>
    </source>
</evidence>
<organism evidence="12 13">
    <name type="scientific">Varanus komodoensis</name>
    <name type="common">Komodo dragon</name>
    <dbReference type="NCBI Taxonomy" id="61221"/>
    <lineage>
        <taxon>Eukaryota</taxon>
        <taxon>Metazoa</taxon>
        <taxon>Chordata</taxon>
        <taxon>Craniata</taxon>
        <taxon>Vertebrata</taxon>
        <taxon>Euteleostomi</taxon>
        <taxon>Lepidosauria</taxon>
        <taxon>Squamata</taxon>
        <taxon>Bifurcata</taxon>
        <taxon>Unidentata</taxon>
        <taxon>Episquamata</taxon>
        <taxon>Toxicofera</taxon>
        <taxon>Anguimorpha</taxon>
        <taxon>Paleoanguimorpha</taxon>
        <taxon>Varanoidea</taxon>
        <taxon>Varanidae</taxon>
        <taxon>Varanus</taxon>
    </lineage>
</organism>
<keyword evidence="6" id="KW-0862">Zinc</keyword>
<feature type="compositionally biased region" description="Basic and acidic residues" evidence="10">
    <location>
        <begin position="1729"/>
        <end position="1740"/>
    </location>
</feature>
<feature type="region of interest" description="Disordered" evidence="10">
    <location>
        <begin position="809"/>
        <end position="874"/>
    </location>
</feature>
<evidence type="ECO:0000256" key="10">
    <source>
        <dbReference type="SAM" id="MobiDB-lite"/>
    </source>
</evidence>
<feature type="region of interest" description="Disordered" evidence="10">
    <location>
        <begin position="1729"/>
        <end position="1790"/>
    </location>
</feature>
<dbReference type="InterPro" id="IPR013083">
    <property type="entry name" value="Znf_RING/FYVE/PHD"/>
</dbReference>
<keyword evidence="8" id="KW-0010">Activator</keyword>
<feature type="compositionally biased region" description="Polar residues" evidence="10">
    <location>
        <begin position="545"/>
        <end position="565"/>
    </location>
</feature>
<keyword evidence="2" id="KW-1017">Isopeptide bond</keyword>
<dbReference type="InterPro" id="IPR001965">
    <property type="entry name" value="Znf_PHD"/>
</dbReference>
<keyword evidence="9" id="KW-0539">Nucleus</keyword>
<evidence type="ECO:0000259" key="11">
    <source>
        <dbReference type="PROSITE" id="PS51805"/>
    </source>
</evidence>
<feature type="region of interest" description="Disordered" evidence="10">
    <location>
        <begin position="462"/>
        <end position="523"/>
    </location>
</feature>
<feature type="compositionally biased region" description="Basic residues" evidence="10">
    <location>
        <begin position="1555"/>
        <end position="1566"/>
    </location>
</feature>